<keyword evidence="2" id="KW-1185">Reference proteome</keyword>
<sequence length="461" mass="51494">MSDSQTSIFYMPAPRKKHGTINFPAKHGIIFHNKEVCHLNTMSDHIKGLTKANNKIIAKLNGDFQVYAYQLSVNHPATLIGNNVLMSNSVYQAALTHKYQLQINLAESGGVDPAYVKTISLKHCEFQEITLTYCLEFESEKQAVGFQSKLKRYAGIVLKSPRNSDEKISKKVGVSASGDTQSWYINKVDGRSVLFYVKDRNQPNKFSSFESPEVAGDIYAIGKRVLRVEIKLSTKYLAESGLSKPSAWRGAKGKAVYQQQFDWLRTLLKVDADYRVNKPQQRHIDQLSVCDMLVLDWHLKGKPMNRFPEFKSGEWKKSPIKQRIQERLRIDIDIPWKTQCRIAIPGLNGLLSLDRLVEPPKELLAHCHMPATVKRKNRELRKRVDAALAAAQIKWDAKVRGKGKATSKGKSKTQGGAACAGTTASIPVSTLLAVLEGFRKAGVLVHFPSDGTTSDVSNLMG</sequence>
<organism evidence="1 2">
    <name type="scientific">Diaphorobacter limosus</name>
    <dbReference type="NCBI Taxonomy" id="3036128"/>
    <lineage>
        <taxon>Bacteria</taxon>
        <taxon>Pseudomonadati</taxon>
        <taxon>Pseudomonadota</taxon>
        <taxon>Betaproteobacteria</taxon>
        <taxon>Burkholderiales</taxon>
        <taxon>Comamonadaceae</taxon>
        <taxon>Diaphorobacter</taxon>
    </lineage>
</organism>
<evidence type="ECO:0000313" key="1">
    <source>
        <dbReference type="EMBL" id="WOO33003.1"/>
    </source>
</evidence>
<name>A0ABZ0J839_9BURK</name>
<dbReference type="Proteomes" id="UP001303211">
    <property type="component" value="Chromosome"/>
</dbReference>
<dbReference type="RefSeq" id="WP_317702416.1">
    <property type="nucleotide sequence ID" value="NZ_CP136921.1"/>
</dbReference>
<dbReference type="EMBL" id="CP136921">
    <property type="protein sequence ID" value="WOO33003.1"/>
    <property type="molecule type" value="Genomic_DNA"/>
</dbReference>
<evidence type="ECO:0000313" key="2">
    <source>
        <dbReference type="Proteomes" id="UP001303211"/>
    </source>
</evidence>
<gene>
    <name evidence="1" type="ORF">P4826_02480</name>
</gene>
<reference evidence="1 2" key="1">
    <citation type="submission" date="2023-03" db="EMBL/GenBank/DDBJ databases">
        <title>Diaphorobacter basophil sp. nov., isolated from a sewage-treatment plant.</title>
        <authorList>
            <person name="Yang K."/>
        </authorList>
    </citation>
    <scope>NUCLEOTIDE SEQUENCE [LARGE SCALE GENOMIC DNA]</scope>
    <source>
        <strain evidence="1 2">Y-1</strain>
    </source>
</reference>
<accession>A0ABZ0J839</accession>
<proteinExistence type="predicted"/>
<protein>
    <submittedName>
        <fullName evidence="1">Uncharacterized protein</fullName>
    </submittedName>
</protein>